<dbReference type="PANTHER" id="PTHR41247:SF1">
    <property type="entry name" value="HTH-TYPE TRANSCRIPTIONAL REPRESSOR YCNK"/>
    <property type="match status" value="1"/>
</dbReference>
<dbReference type="PROSITE" id="PS51257">
    <property type="entry name" value="PROKAR_LIPOPROTEIN"/>
    <property type="match status" value="1"/>
</dbReference>
<keyword evidence="3" id="KW-1185">Reference proteome</keyword>
<dbReference type="OrthoDB" id="9792749at2"/>
<gene>
    <name evidence="2" type="ORF">SAMN05421740_107139</name>
</gene>
<dbReference type="PANTHER" id="PTHR41247">
    <property type="entry name" value="HTH-TYPE TRANSCRIPTIONAL REPRESSOR YCNK"/>
    <property type="match status" value="1"/>
</dbReference>
<dbReference type="Proteomes" id="UP000198916">
    <property type="component" value="Unassembled WGS sequence"/>
</dbReference>
<feature type="signal peptide" evidence="1">
    <location>
        <begin position="1"/>
        <end position="22"/>
    </location>
</feature>
<organism evidence="2 3">
    <name type="scientific">Parapedobacter koreensis</name>
    <dbReference type="NCBI Taxonomy" id="332977"/>
    <lineage>
        <taxon>Bacteria</taxon>
        <taxon>Pseudomonadati</taxon>
        <taxon>Bacteroidota</taxon>
        <taxon>Sphingobacteriia</taxon>
        <taxon>Sphingobacteriales</taxon>
        <taxon>Sphingobacteriaceae</taxon>
        <taxon>Parapedobacter</taxon>
    </lineage>
</organism>
<protein>
    <submittedName>
        <fullName evidence="2">Copper chaperone NosL</fullName>
    </submittedName>
</protein>
<reference evidence="3" key="1">
    <citation type="submission" date="2016-10" db="EMBL/GenBank/DDBJ databases">
        <authorList>
            <person name="Varghese N."/>
            <person name="Submissions S."/>
        </authorList>
    </citation>
    <scope>NUCLEOTIDE SEQUENCE [LARGE SCALE GENOMIC DNA]</scope>
    <source>
        <strain evidence="3">Jip14</strain>
    </source>
</reference>
<dbReference type="EMBL" id="FNZR01000007">
    <property type="protein sequence ID" value="SEL60031.1"/>
    <property type="molecule type" value="Genomic_DNA"/>
</dbReference>
<evidence type="ECO:0000313" key="3">
    <source>
        <dbReference type="Proteomes" id="UP000198916"/>
    </source>
</evidence>
<name>A0A1H7RIG0_9SPHI</name>
<dbReference type="SUPFAM" id="SSF160387">
    <property type="entry name" value="NosL/MerB-like"/>
    <property type="match status" value="1"/>
</dbReference>
<evidence type="ECO:0000313" key="2">
    <source>
        <dbReference type="EMBL" id="SEL60031.1"/>
    </source>
</evidence>
<dbReference type="AlphaFoldDB" id="A0A1H7RIG0"/>
<feature type="chain" id="PRO_5011731824" evidence="1">
    <location>
        <begin position="23"/>
        <end position="148"/>
    </location>
</feature>
<proteinExistence type="predicted"/>
<dbReference type="STRING" id="332977.SAMN05421740_107139"/>
<dbReference type="InterPro" id="IPR008719">
    <property type="entry name" value="N2O_reductase_NosL"/>
</dbReference>
<dbReference type="Pfam" id="PF05573">
    <property type="entry name" value="NosL"/>
    <property type="match status" value="1"/>
</dbReference>
<dbReference type="RefSeq" id="WP_090607108.1">
    <property type="nucleotide sequence ID" value="NZ_FNZR01000007.1"/>
</dbReference>
<sequence length="148" mass="16277">MRNKTMFGPIRAVLLLAFGLLACGSDGPKPINFGKDQCAHCRMTVSDARFGTQLATKKGRAYIFDDAQCMVAFIQAGSVSREDVAAFYLPDYTNDGKLLPAEQLFLLKSESLKSPMRGDIAAFVNEVDLEAARSEYGGEVIAWDDLWK</sequence>
<keyword evidence="1" id="KW-0732">Signal</keyword>
<evidence type="ECO:0000256" key="1">
    <source>
        <dbReference type="SAM" id="SignalP"/>
    </source>
</evidence>
<accession>A0A1H7RIG0</accession>